<dbReference type="GO" id="GO:0006897">
    <property type="term" value="P:endocytosis"/>
    <property type="evidence" value="ECO:0007669"/>
    <property type="project" value="UniProtKB-KW"/>
</dbReference>
<comment type="caution">
    <text evidence="29">Lacks conserved residue(s) required for the propagation of feature annotation.</text>
</comment>
<dbReference type="Gene3D" id="2.120.10.30">
    <property type="entry name" value="TolB, C-terminal domain"/>
    <property type="match status" value="1"/>
</dbReference>
<evidence type="ECO:0000256" key="18">
    <source>
        <dbReference type="ARBA" id="ARBA00022753"/>
    </source>
</evidence>
<keyword evidence="12" id="KW-1003">Cell membrane</keyword>
<evidence type="ECO:0000256" key="5">
    <source>
        <dbReference type="ARBA" id="ARBA00004393"/>
    </source>
</evidence>
<keyword evidence="15" id="KW-0812">Transmembrane</keyword>
<evidence type="ECO:0000256" key="21">
    <source>
        <dbReference type="ARBA" id="ARBA00023034"/>
    </source>
</evidence>
<feature type="disulfide bond" evidence="29">
    <location>
        <begin position="1150"/>
        <end position="1165"/>
    </location>
</feature>
<dbReference type="CDD" id="cd00063">
    <property type="entry name" value="FN3"/>
    <property type="match status" value="2"/>
</dbReference>
<dbReference type="STRING" id="104452.A0A0L7L5B8"/>
<dbReference type="Pfam" id="PF00057">
    <property type="entry name" value="Ldl_recept_a"/>
    <property type="match status" value="6"/>
</dbReference>
<feature type="disulfide bond" evidence="29">
    <location>
        <begin position="1052"/>
        <end position="1064"/>
    </location>
</feature>
<evidence type="ECO:0000256" key="27">
    <source>
        <dbReference type="ARBA" id="ARBA00029896"/>
    </source>
</evidence>
<dbReference type="GO" id="GO:0006892">
    <property type="term" value="P:post-Golgi vesicle-mediated transport"/>
    <property type="evidence" value="ECO:0007669"/>
    <property type="project" value="TreeGrafter"/>
</dbReference>
<feature type="domain" description="VPS10" evidence="31">
    <location>
        <begin position="139"/>
        <end position="651"/>
    </location>
</feature>
<evidence type="ECO:0000256" key="19">
    <source>
        <dbReference type="ARBA" id="ARBA00022824"/>
    </source>
</evidence>
<evidence type="ECO:0000256" key="14">
    <source>
        <dbReference type="ARBA" id="ARBA00022583"/>
    </source>
</evidence>
<comment type="caution">
    <text evidence="32">The sequence shown here is derived from an EMBL/GenBank/DDBJ whole genome shotgun (WGS) entry which is preliminary data.</text>
</comment>
<feature type="disulfide bond" evidence="29">
    <location>
        <begin position="936"/>
        <end position="954"/>
    </location>
</feature>
<keyword evidence="21" id="KW-0333">Golgi apparatus</keyword>
<dbReference type="SUPFAM" id="SSF49265">
    <property type="entry name" value="Fibronectin type III"/>
    <property type="match status" value="1"/>
</dbReference>
<evidence type="ECO:0000256" key="26">
    <source>
        <dbReference type="ARBA" id="ARBA00023329"/>
    </source>
</evidence>
<dbReference type="PRINTS" id="PR00261">
    <property type="entry name" value="LDLRECEPTOR"/>
</dbReference>
<dbReference type="PANTHER" id="PTHR12106:SF27">
    <property type="entry name" value="SORTILIN-RELATED RECEPTOR"/>
    <property type="match status" value="1"/>
</dbReference>
<evidence type="ECO:0000256" key="2">
    <source>
        <dbReference type="ARBA" id="ARBA00004158"/>
    </source>
</evidence>
<evidence type="ECO:0000256" key="20">
    <source>
        <dbReference type="ARBA" id="ARBA00022989"/>
    </source>
</evidence>
<evidence type="ECO:0000256" key="28">
    <source>
        <dbReference type="ARBA" id="ARBA00032450"/>
    </source>
</evidence>
<feature type="repeat" description="LDL-receptor class B" evidence="30">
    <location>
        <begin position="830"/>
        <end position="874"/>
    </location>
</feature>
<evidence type="ECO:0000313" key="33">
    <source>
        <dbReference type="Proteomes" id="UP000037510"/>
    </source>
</evidence>
<dbReference type="GO" id="GO:0005886">
    <property type="term" value="C:plasma membrane"/>
    <property type="evidence" value="ECO:0007669"/>
    <property type="project" value="UniProtKB-SubCell"/>
</dbReference>
<keyword evidence="23 29" id="KW-1015">Disulfide bond</keyword>
<dbReference type="SMART" id="SM00192">
    <property type="entry name" value="LDLa"/>
    <property type="match status" value="6"/>
</dbReference>
<evidence type="ECO:0000256" key="4">
    <source>
        <dbReference type="ARBA" id="ARBA00004251"/>
    </source>
</evidence>
<feature type="disulfide bond" evidence="29">
    <location>
        <begin position="1185"/>
        <end position="1200"/>
    </location>
</feature>
<dbReference type="InterPro" id="IPR000033">
    <property type="entry name" value="LDLR_classB_rpt"/>
</dbReference>
<evidence type="ECO:0000256" key="15">
    <source>
        <dbReference type="ARBA" id="ARBA00022692"/>
    </source>
</evidence>
<evidence type="ECO:0000256" key="23">
    <source>
        <dbReference type="ARBA" id="ARBA00023157"/>
    </source>
</evidence>
<feature type="disulfide bond" evidence="29">
    <location>
        <begin position="1105"/>
        <end position="1120"/>
    </location>
</feature>
<dbReference type="InterPro" id="IPR015943">
    <property type="entry name" value="WD40/YVTN_repeat-like_dom_sf"/>
</dbReference>
<comment type="subcellular location">
    <subcellularLocation>
        <location evidence="4">Cell membrane</location>
        <topology evidence="4">Single-pass type I membrane protein</topology>
    </subcellularLocation>
    <subcellularLocation>
        <location evidence="3">Cytoplasmic vesicle</location>
        <location evidence="3">Secretory vesicle membrane</location>
        <topology evidence="3">Single-pass type I membrane protein</topology>
    </subcellularLocation>
    <subcellularLocation>
        <location evidence="2">Early endosome membrane</location>
        <topology evidence="2">Single-pass type I membrane protein</topology>
    </subcellularLocation>
    <subcellularLocation>
        <location evidence="1">Endoplasmic reticulum membrane</location>
        <topology evidence="1">Single-pass type I membrane protein</topology>
    </subcellularLocation>
    <subcellularLocation>
        <location evidence="7">Endosome</location>
        <location evidence="7">Multivesicular body membrane</location>
        <topology evidence="7">Single-pass type I membrane protein</topology>
    </subcellularLocation>
    <subcellularLocation>
        <location evidence="5">Golgi apparatus</location>
        <location evidence="5">trans-Golgi network membrane</location>
        <topology evidence="5">Single-pass type I membrane protein</topology>
    </subcellularLocation>
    <subcellularLocation>
        <location evidence="6">Recycling endosome membrane</location>
        <topology evidence="6">Single-pass type I membrane protein</topology>
    </subcellularLocation>
</comment>
<evidence type="ECO:0000256" key="3">
    <source>
        <dbReference type="ARBA" id="ARBA00004212"/>
    </source>
</evidence>
<feature type="disulfide bond" evidence="29">
    <location>
        <begin position="929"/>
        <end position="941"/>
    </location>
</feature>
<dbReference type="InterPro" id="IPR031777">
    <property type="entry name" value="Sortilin_C"/>
</dbReference>
<dbReference type="CDD" id="cd00112">
    <property type="entry name" value="LDLa"/>
    <property type="match status" value="5"/>
</dbReference>
<dbReference type="GO" id="GO:0030658">
    <property type="term" value="C:transport vesicle membrane"/>
    <property type="evidence" value="ECO:0007669"/>
    <property type="project" value="UniProtKB-SubCell"/>
</dbReference>
<dbReference type="InterPro" id="IPR031778">
    <property type="entry name" value="Sortilin_N"/>
</dbReference>
<dbReference type="Gene3D" id="4.10.1220.10">
    <property type="entry name" value="EGF-type module"/>
    <property type="match status" value="2"/>
</dbReference>
<evidence type="ECO:0000256" key="9">
    <source>
        <dbReference type="ARBA" id="ARBA00009939"/>
    </source>
</evidence>
<proteinExistence type="inferred from homology"/>
<dbReference type="InterPro" id="IPR006581">
    <property type="entry name" value="VPS10"/>
</dbReference>
<feature type="disulfide bond" evidence="29">
    <location>
        <begin position="992"/>
        <end position="1007"/>
    </location>
</feature>
<feature type="disulfide bond" evidence="29">
    <location>
        <begin position="1059"/>
        <end position="1077"/>
    </location>
</feature>
<dbReference type="InterPro" id="IPR036055">
    <property type="entry name" value="LDL_receptor-like_sf"/>
</dbReference>
<dbReference type="PANTHER" id="PTHR12106">
    <property type="entry name" value="SORTILIN RELATED"/>
    <property type="match status" value="1"/>
</dbReference>
<evidence type="ECO:0000256" key="25">
    <source>
        <dbReference type="ARBA" id="ARBA00023180"/>
    </source>
</evidence>
<reference evidence="32 33" key="1">
    <citation type="journal article" date="2015" name="Genome Biol. Evol.">
        <title>The genome of winter moth (Operophtera brumata) provides a genomic perspective on sexual dimorphism and phenology.</title>
        <authorList>
            <person name="Derks M.F."/>
            <person name="Smit S."/>
            <person name="Salis L."/>
            <person name="Schijlen E."/>
            <person name="Bossers A."/>
            <person name="Mateman C."/>
            <person name="Pijl A.S."/>
            <person name="de Ridder D."/>
            <person name="Groenen M.A."/>
            <person name="Visser M.E."/>
            <person name="Megens H.J."/>
        </authorList>
    </citation>
    <scope>NUCLEOTIDE SEQUENCE [LARGE SCALE GENOMIC DNA]</scope>
    <source>
        <strain evidence="32">WM2013NL</strain>
        <tissue evidence="32">Head and thorax</tissue>
    </source>
</reference>
<accession>A0A0L7L5B8</accession>
<evidence type="ECO:0000256" key="10">
    <source>
        <dbReference type="ARBA" id="ARBA00013467"/>
    </source>
</evidence>
<dbReference type="Gene3D" id="3.30.60.270">
    <property type="match status" value="1"/>
</dbReference>
<evidence type="ECO:0000256" key="24">
    <source>
        <dbReference type="ARBA" id="ARBA00023170"/>
    </source>
</evidence>
<dbReference type="SUPFAM" id="SSF110296">
    <property type="entry name" value="Oligoxyloglucan reducing end-specific cellobiohydrolase"/>
    <property type="match status" value="1"/>
</dbReference>
<keyword evidence="33" id="KW-1185">Reference proteome</keyword>
<evidence type="ECO:0000256" key="17">
    <source>
        <dbReference type="ARBA" id="ARBA00022737"/>
    </source>
</evidence>
<dbReference type="Pfam" id="PF00058">
    <property type="entry name" value="Ldl_recept_b"/>
    <property type="match status" value="2"/>
</dbReference>
<dbReference type="Gene3D" id="4.10.400.10">
    <property type="entry name" value="Low-density Lipoprotein Receptor"/>
    <property type="match status" value="5"/>
</dbReference>
<dbReference type="FunFam" id="4.10.400.10:FF:000024">
    <property type="entry name" value="Low-density lipoprotein RecePtor related"/>
    <property type="match status" value="1"/>
</dbReference>
<name>A0A0L7L5B8_OPEBR</name>
<dbReference type="SUPFAM" id="SSF63825">
    <property type="entry name" value="YWTD domain"/>
    <property type="match status" value="1"/>
</dbReference>
<dbReference type="Gene3D" id="2.10.70.80">
    <property type="match status" value="1"/>
</dbReference>
<dbReference type="EMBL" id="JTDY01002811">
    <property type="protein sequence ID" value="KOB70678.1"/>
    <property type="molecule type" value="Genomic_DNA"/>
</dbReference>
<feature type="disulfide bond" evidence="29">
    <location>
        <begin position="1071"/>
        <end position="1086"/>
    </location>
</feature>
<dbReference type="GO" id="GO:0032585">
    <property type="term" value="C:multivesicular body membrane"/>
    <property type="evidence" value="ECO:0007669"/>
    <property type="project" value="UniProtKB-SubCell"/>
</dbReference>
<feature type="disulfide bond" evidence="29">
    <location>
        <begin position="948"/>
        <end position="963"/>
    </location>
</feature>
<evidence type="ECO:0000256" key="22">
    <source>
        <dbReference type="ARBA" id="ARBA00023136"/>
    </source>
</evidence>
<protein>
    <recommendedName>
        <fullName evidence="10">Sortilin-related receptor</fullName>
    </recommendedName>
    <alternativeName>
        <fullName evidence="27">Low-density lipoprotein receptor relative with 11 ligand-binding repeats</fullName>
    </alternativeName>
    <alternativeName>
        <fullName evidence="28">Sorting protein-related receptor containing LDLR class A repeats</fullName>
    </alternativeName>
</protein>
<dbReference type="SMART" id="SM00135">
    <property type="entry name" value="LY"/>
    <property type="match status" value="5"/>
</dbReference>
<dbReference type="PROSITE" id="PS50068">
    <property type="entry name" value="LDLRA_2"/>
    <property type="match status" value="6"/>
</dbReference>
<dbReference type="FunFam" id="2.120.10.30:FF:000241">
    <property type="entry name" value="Low-density lipoprotein receptor-related protein 6"/>
    <property type="match status" value="1"/>
</dbReference>
<gene>
    <name evidence="32" type="ORF">OBRU01_10200</name>
</gene>
<keyword evidence="18" id="KW-0967">Endosome</keyword>
<evidence type="ECO:0000256" key="30">
    <source>
        <dbReference type="PROSITE-ProRule" id="PRU00461"/>
    </source>
</evidence>
<evidence type="ECO:0000256" key="12">
    <source>
        <dbReference type="ARBA" id="ARBA00022475"/>
    </source>
</evidence>
<evidence type="ECO:0000256" key="8">
    <source>
        <dbReference type="ARBA" id="ARBA00007041"/>
    </source>
</evidence>
<dbReference type="InterPro" id="IPR050310">
    <property type="entry name" value="VPS10-sortilin"/>
</dbReference>
<keyword evidence="26" id="KW-0968">Cytoplasmic vesicle</keyword>
<keyword evidence="24 32" id="KW-0675">Receptor</keyword>
<dbReference type="Pfam" id="PF15902">
    <property type="entry name" value="Sortilin-Vps10"/>
    <property type="match status" value="1"/>
</dbReference>
<dbReference type="InterPro" id="IPR003961">
    <property type="entry name" value="FN3_dom"/>
</dbReference>
<dbReference type="PROSITE" id="PS51120">
    <property type="entry name" value="LDLRB"/>
    <property type="match status" value="3"/>
</dbReference>
<dbReference type="PROSITE" id="PS01209">
    <property type="entry name" value="LDLRA_1"/>
    <property type="match status" value="2"/>
</dbReference>
<dbReference type="InterPro" id="IPR023415">
    <property type="entry name" value="LDLR_class-A_CS"/>
</dbReference>
<dbReference type="InterPro" id="IPR011042">
    <property type="entry name" value="6-blade_b-propeller_TolB-like"/>
</dbReference>
<keyword evidence="17" id="KW-0677">Repeat</keyword>
<evidence type="ECO:0000256" key="1">
    <source>
        <dbReference type="ARBA" id="ARBA00004115"/>
    </source>
</evidence>
<keyword evidence="11" id="KW-0813">Transport</keyword>
<keyword evidence="19" id="KW-0256">Endoplasmic reticulum</keyword>
<organism evidence="32 33">
    <name type="scientific">Operophtera brumata</name>
    <name type="common">Winter moth</name>
    <name type="synonym">Phalaena brumata</name>
    <dbReference type="NCBI Taxonomy" id="104452"/>
    <lineage>
        <taxon>Eukaryota</taxon>
        <taxon>Metazoa</taxon>
        <taxon>Ecdysozoa</taxon>
        <taxon>Arthropoda</taxon>
        <taxon>Hexapoda</taxon>
        <taxon>Insecta</taxon>
        <taxon>Pterygota</taxon>
        <taxon>Neoptera</taxon>
        <taxon>Endopterygota</taxon>
        <taxon>Lepidoptera</taxon>
        <taxon>Glossata</taxon>
        <taxon>Ditrysia</taxon>
        <taxon>Geometroidea</taxon>
        <taxon>Geometridae</taxon>
        <taxon>Larentiinae</taxon>
        <taxon>Operophtera</taxon>
    </lineage>
</organism>
<dbReference type="FunFam" id="3.30.60.270:FF:000002">
    <property type="entry name" value="Sortilin-related receptor isoform A"/>
    <property type="match status" value="1"/>
</dbReference>
<evidence type="ECO:0000256" key="7">
    <source>
        <dbReference type="ARBA" id="ARBA00004545"/>
    </source>
</evidence>
<evidence type="ECO:0000256" key="11">
    <source>
        <dbReference type="ARBA" id="ARBA00022448"/>
    </source>
</evidence>
<dbReference type="GO" id="GO:0005789">
    <property type="term" value="C:endoplasmic reticulum membrane"/>
    <property type="evidence" value="ECO:0007669"/>
    <property type="project" value="UniProtKB-SubCell"/>
</dbReference>
<dbReference type="Gene3D" id="2.60.40.10">
    <property type="entry name" value="Immunoglobulins"/>
    <property type="match status" value="1"/>
</dbReference>
<comment type="similarity">
    <text evidence="9">Belongs to the LDLR family.</text>
</comment>
<evidence type="ECO:0000256" key="29">
    <source>
        <dbReference type="PROSITE-ProRule" id="PRU00124"/>
    </source>
</evidence>
<keyword evidence="14" id="KW-0254">Endocytosis</keyword>
<dbReference type="GO" id="GO:0055038">
    <property type="term" value="C:recycling endosome membrane"/>
    <property type="evidence" value="ECO:0007669"/>
    <property type="project" value="UniProtKB-SubCell"/>
</dbReference>
<dbReference type="InterPro" id="IPR036116">
    <property type="entry name" value="FN3_sf"/>
</dbReference>
<evidence type="ECO:0000259" key="31">
    <source>
        <dbReference type="SMART" id="SM00602"/>
    </source>
</evidence>
<evidence type="ECO:0000256" key="6">
    <source>
        <dbReference type="ARBA" id="ARBA00004480"/>
    </source>
</evidence>
<dbReference type="InterPro" id="IPR013783">
    <property type="entry name" value="Ig-like_fold"/>
</dbReference>
<feature type="disulfide bond" evidence="29">
    <location>
        <begin position="1086"/>
        <end position="1098"/>
    </location>
</feature>
<feature type="non-terminal residue" evidence="32">
    <location>
        <position position="1590"/>
    </location>
</feature>
<keyword evidence="16" id="KW-0732">Signal</keyword>
<dbReference type="SMART" id="SM00602">
    <property type="entry name" value="VPS10"/>
    <property type="match status" value="1"/>
</dbReference>
<dbReference type="Gene3D" id="2.130.10.10">
    <property type="entry name" value="YVTN repeat-like/Quinoprotein amine dehydrogenase"/>
    <property type="match status" value="1"/>
</dbReference>
<keyword evidence="22" id="KW-0472">Membrane</keyword>
<dbReference type="GO" id="GO:0005794">
    <property type="term" value="C:Golgi apparatus"/>
    <property type="evidence" value="ECO:0007669"/>
    <property type="project" value="UniProtKB-SubCell"/>
</dbReference>
<feature type="repeat" description="LDL-receptor class B" evidence="30">
    <location>
        <begin position="784"/>
        <end position="829"/>
    </location>
</feature>
<sequence length="1590" mass="179921">MLKSPHNPRTVPLPTKYPIVLGFPAVWGNPHKLATLFLLIFTCCAALRQYGTRGKTLYVEEDKKLSGRTVTINGRTASDEASPGLERIKRQAATLDSPMLPSNISTWTTHLNDSHQQLMVHWVGEGTNVIICLARDSSPRNKGVVSPSTLFISYDYGKNFTNKTEKFRLGDAADSGYAQLDKFFNHPKYPEFCVFVDSTNQKLFYTSDHGQTIHRTDLNFHPTELAFDEELPDKFLYLTLDGGKSFKMIQSFVKTFFWSSGPGFPKVFYVERWKPDGTSTVFSADGPTDFMNADVLFEEAKDFQIKGDYMFATKQSKERNTLHLYISHQRGPFHKAEFETELDLRKFHIADVTDKRIFVSVMHTEELANLYVSEISNNFTTDVTEDSFTDLYRVEGLKGIYIASRVDSKGTIPSIGPEYLVSLITFDHGVTWSPVNPPSEDENGTSASIMSSKSAPGILMATGVMGKSLKGIPGVYMSRDAGLTWKRILKDYYFFNYGDHGGVLVAVKYFKSRGETRRILTCTDSDFKFWSPSPPNSSVSCVLGLKNTYQRRIAYTSCYHGNDYDRAINKEVCECSRRDFECDFGFMLSGNDECVRNKSVRHDPYKIPAICPSGKTYQRTKGYRKIDGDVCTISGYMSFAPDRIPCPIEKPQEFMLVALRDRIARIDLFDNTTIYPVKDQKNIVAIEFDIKNNCIYWADIEVDRISRQCFNGTAQETVVDTDLASIEGMALDWISNVLFFVDGMRRKIEAVRTDLTSEGRMRVTILDSTVLSKPRGIAVHPRAGYLFWTDWDKSSPSVSRSNLDGKDVKRLFGKPIVQWPNGITIDQMSERIYWVDAMEDYIASSDLHGHFFRRILWNENKVSHPFAVAVLKDKMYWDDWKEKSIFIADKSTGFKMIKGKCMCPNGMEPKPNMTCPQKPGGSYCASHNCTEKQFQCANGQCIDKRWVCDGDNDCKDGSDERHCIDKRWVCDGDNDCKDGSEKRHCIDKRWVCAGDNDCKDGSDERNCTKCDGENDCSDINASDELNCTNIGHSKLIPYPGSERPNFPVNSSCLDWMFKCANGNCLPDWWRCDAIDDCGDQSDEVGCGIMLPDMKTSICIPLPWVCDGMKDCSDGADERHCNQHAHPLPLCGADESPCADGKRCVPIAKLCDGVNDCPDQSDEQLCPSKTLSGAGRKRCVPIAKLCDGVNDCPDQSNEQLCPSKTQKMVQYSFLPTIAKVSDGKWMNMTWTNDSIYRFTNLEPYTNYNVTFYIRDSKTNRTMASHEYRVVVVWDAPEFPRGVIDHYTLYHAPPIPPMQRFVPATNETTTLVINTIFKPNVNYSFWVTYKENIYSDPFTIQIKTGGEPDETLQPSVELQAERNTVKLNWAPPKSDRYKGKSLTYELEITEQTRNKLSQYELAPSTKTRYAHVLNNVPLGGRYNVCVHVSIQYELAPSTNTRYAHVLHNVPLGGRYNVCVHVSIQYELAPSTKTRYAHVLHNVPLGGRYNVCVHVSIQYELAPSTKTRYAHVLHNVPLGGRYNACVHVSIQYELAPSTKTRYAHVLHNVPLGGRYNVCVHISIQYELAPSTKTRYAHMLHNVPLGGRYNVCVH</sequence>
<dbReference type="Proteomes" id="UP000037510">
    <property type="component" value="Unassembled WGS sequence"/>
</dbReference>
<comment type="similarity">
    <text evidence="8">Belongs to the VPS10-related sortilin family. SORL1 subfamily.</text>
</comment>
<dbReference type="GO" id="GO:0031901">
    <property type="term" value="C:early endosome membrane"/>
    <property type="evidence" value="ECO:0007669"/>
    <property type="project" value="UniProtKB-SubCell"/>
</dbReference>
<feature type="repeat" description="LDL-receptor class B" evidence="30">
    <location>
        <begin position="693"/>
        <end position="735"/>
    </location>
</feature>
<evidence type="ECO:0000256" key="16">
    <source>
        <dbReference type="ARBA" id="ARBA00022729"/>
    </source>
</evidence>
<keyword evidence="25" id="KW-0325">Glycoprotein</keyword>
<evidence type="ECO:0000313" key="32">
    <source>
        <dbReference type="EMBL" id="KOB70678.1"/>
    </source>
</evidence>
<dbReference type="InterPro" id="IPR002172">
    <property type="entry name" value="LDrepeatLR_classA_rpt"/>
</dbReference>
<evidence type="ECO:0000256" key="13">
    <source>
        <dbReference type="ARBA" id="ARBA00022536"/>
    </source>
</evidence>
<keyword evidence="20" id="KW-1133">Transmembrane helix</keyword>
<dbReference type="Pfam" id="PF15901">
    <property type="entry name" value="Sortilin_C"/>
    <property type="match status" value="1"/>
</dbReference>
<dbReference type="SUPFAM" id="SSF57424">
    <property type="entry name" value="LDL receptor-like module"/>
    <property type="match status" value="6"/>
</dbReference>
<keyword evidence="13" id="KW-0245">EGF-like domain</keyword>